<accession>A0A1L3GLX9</accession>
<dbReference type="PROSITE" id="PS51671">
    <property type="entry name" value="ACT"/>
    <property type="match status" value="1"/>
</dbReference>
<dbReference type="EMBL" id="CP015519">
    <property type="protein sequence ID" value="APG26901.1"/>
    <property type="molecule type" value="Genomic_DNA"/>
</dbReference>
<evidence type="ECO:0000313" key="2">
    <source>
        <dbReference type="EMBL" id="APG26901.1"/>
    </source>
</evidence>
<dbReference type="PANTHER" id="PTHR40099:SF1">
    <property type="entry name" value="ACETOLACTATE SYNTHASE, SMALL SUBUNIT"/>
    <property type="match status" value="1"/>
</dbReference>
<dbReference type="KEGG" id="pef:A7E78_03035"/>
<evidence type="ECO:0000259" key="1">
    <source>
        <dbReference type="PROSITE" id="PS51671"/>
    </source>
</evidence>
<dbReference type="CDD" id="cd04882">
    <property type="entry name" value="ACT_Bt0572_2"/>
    <property type="match status" value="1"/>
</dbReference>
<feature type="domain" description="ACT" evidence="1">
    <location>
        <begin position="5"/>
        <end position="81"/>
    </location>
</feature>
<dbReference type="CDD" id="cd04908">
    <property type="entry name" value="ACT_Bt0572_1"/>
    <property type="match status" value="1"/>
</dbReference>
<proteinExistence type="predicted"/>
<dbReference type="Gene3D" id="3.30.2130.10">
    <property type="entry name" value="VC0802-like"/>
    <property type="match status" value="1"/>
</dbReference>
<evidence type="ECO:0000313" key="3">
    <source>
        <dbReference type="Proteomes" id="UP000182517"/>
    </source>
</evidence>
<gene>
    <name evidence="2" type="ORF">A7E78_03035</name>
</gene>
<organism evidence="2 3">
    <name type="scientific">Syntrophotalea acetylenivorans</name>
    <dbReference type="NCBI Taxonomy" id="1842532"/>
    <lineage>
        <taxon>Bacteria</taxon>
        <taxon>Pseudomonadati</taxon>
        <taxon>Thermodesulfobacteriota</taxon>
        <taxon>Desulfuromonadia</taxon>
        <taxon>Desulfuromonadales</taxon>
        <taxon>Syntrophotaleaceae</taxon>
        <taxon>Syntrophotalea</taxon>
    </lineage>
</organism>
<dbReference type="InterPro" id="IPR002912">
    <property type="entry name" value="ACT_dom"/>
</dbReference>
<dbReference type="PANTHER" id="PTHR40099">
    <property type="entry name" value="ACETOLACTATE SYNTHASE, SMALL SUBUNIT"/>
    <property type="match status" value="1"/>
</dbReference>
<dbReference type="RefSeq" id="WP_072282862.1">
    <property type="nucleotide sequence ID" value="NZ_CP015519.1"/>
</dbReference>
<keyword evidence="3" id="KW-1185">Reference proteome</keyword>
<sequence>MTVQQISVFIENRAGKLAQATAALGKAEVNIRALSLAETSDFGILRLIVDRTDVAKKALTEEGFTVDKTDVVAVQVPDRPMGLAHILHILDEAKITVEYLYAFVERCGDHAVIIFRFDDSEQAIAALTSNDVEVLSAEAVYSM</sequence>
<reference evidence="2 3" key="1">
    <citation type="journal article" date="2017" name="Genome Announc.">
        <title>Complete Genome Sequences of Two Acetylene-Fermenting Pelobacter acetylenicus Strains.</title>
        <authorList>
            <person name="Sutton J.M."/>
            <person name="Baesman S.M."/>
            <person name="Fierst J.L."/>
            <person name="Poret-Peterson A.T."/>
            <person name="Oremland R.S."/>
            <person name="Dunlap D.S."/>
            <person name="Akob D.M."/>
        </authorList>
    </citation>
    <scope>NUCLEOTIDE SEQUENCE [LARGE SCALE GENOMIC DNA]</scope>
    <source>
        <strain evidence="2 3">SFB93</strain>
    </source>
</reference>
<dbReference type="OrthoDB" id="9790662at2"/>
<dbReference type="AlphaFoldDB" id="A0A1L3GLX9"/>
<dbReference type="SUPFAM" id="SSF55021">
    <property type="entry name" value="ACT-like"/>
    <property type="match status" value="2"/>
</dbReference>
<dbReference type="Pfam" id="PF19571">
    <property type="entry name" value="ACT_8"/>
    <property type="match status" value="1"/>
</dbReference>
<dbReference type="Proteomes" id="UP000182517">
    <property type="component" value="Chromosome"/>
</dbReference>
<dbReference type="STRING" id="1842532.A7E78_03035"/>
<protein>
    <submittedName>
        <fullName evidence="2">Amino acid-binding protein</fullName>
    </submittedName>
</protein>
<dbReference type="InterPro" id="IPR045865">
    <property type="entry name" value="ACT-like_dom_sf"/>
</dbReference>
<dbReference type="InterPro" id="IPR045739">
    <property type="entry name" value="ACT_dom_pair"/>
</dbReference>
<name>A0A1L3GLX9_9BACT</name>